<accession>A0A1R3J1A3</accession>
<dbReference type="Pfam" id="PF07734">
    <property type="entry name" value="FBA_1"/>
    <property type="match status" value="1"/>
</dbReference>
<dbReference type="InterPro" id="IPR017451">
    <property type="entry name" value="F-box-assoc_interact_dom"/>
</dbReference>
<evidence type="ECO:0000313" key="2">
    <source>
        <dbReference type="EMBL" id="OMO88566.1"/>
    </source>
</evidence>
<dbReference type="PANTHER" id="PTHR31672:SF13">
    <property type="entry name" value="F-BOX PROTEIN CPR30-LIKE"/>
    <property type="match status" value="1"/>
</dbReference>
<feature type="domain" description="F-box associated beta-propeller type 1" evidence="1">
    <location>
        <begin position="87"/>
        <end position="299"/>
    </location>
</feature>
<dbReference type="NCBIfam" id="TIGR01640">
    <property type="entry name" value="F_box_assoc_1"/>
    <property type="match status" value="1"/>
</dbReference>
<sequence>MTKVMNPGMREFHNSQFAKLYLNQSIKTNRLTYTLYDEYKFPTRRLELDYEALVNGHEANPAANYGSWFGGKIRVPGRKSSMEVWGSCNGLLCILASPNIMVLANPSIRETKTIFRGYGPKRGSLVGSIGGGFGYDALNDDYKVVKINPYFFTVEVYSLRKDSWSYIGDFPNKDHMSLNYLRGVHLNGAIHWLGLRHDKHGQKHVCITAFDLTKEEFFQIPTPIVVNEKWSFYDLHTVGGCLCITPNLSSVSEQISSDFWVMEKYGIEESWRNITLSFSYCELRALDLNFPKSEEALFLVDGRLIRYNLANGSRKEVSIGLNPEDYVINEAFSYAESIVSLGCIAGCQNAGAF</sequence>
<dbReference type="Proteomes" id="UP000187203">
    <property type="component" value="Unassembled WGS sequence"/>
</dbReference>
<dbReference type="InterPro" id="IPR018246">
    <property type="entry name" value="AP_endonuc_F2_Zn_BS"/>
</dbReference>
<dbReference type="AlphaFoldDB" id="A0A1R3J1A3"/>
<dbReference type="InterPro" id="IPR006527">
    <property type="entry name" value="F-box-assoc_dom_typ1"/>
</dbReference>
<comment type="caution">
    <text evidence="2">The sequence shown here is derived from an EMBL/GenBank/DDBJ whole genome shotgun (WGS) entry which is preliminary data.</text>
</comment>
<dbReference type="PROSITE" id="PS00731">
    <property type="entry name" value="AP_NUCLEASE_F2_3"/>
    <property type="match status" value="1"/>
</dbReference>
<evidence type="ECO:0000313" key="3">
    <source>
        <dbReference type="Proteomes" id="UP000187203"/>
    </source>
</evidence>
<name>A0A1R3J1A3_9ROSI</name>
<dbReference type="InterPro" id="IPR050796">
    <property type="entry name" value="SCF_F-box_component"/>
</dbReference>
<dbReference type="PANTHER" id="PTHR31672">
    <property type="entry name" value="BNACNNG10540D PROTEIN"/>
    <property type="match status" value="1"/>
</dbReference>
<organism evidence="2 3">
    <name type="scientific">Corchorus olitorius</name>
    <dbReference type="NCBI Taxonomy" id="93759"/>
    <lineage>
        <taxon>Eukaryota</taxon>
        <taxon>Viridiplantae</taxon>
        <taxon>Streptophyta</taxon>
        <taxon>Embryophyta</taxon>
        <taxon>Tracheophyta</taxon>
        <taxon>Spermatophyta</taxon>
        <taxon>Magnoliopsida</taxon>
        <taxon>eudicotyledons</taxon>
        <taxon>Gunneridae</taxon>
        <taxon>Pentapetalae</taxon>
        <taxon>rosids</taxon>
        <taxon>malvids</taxon>
        <taxon>Malvales</taxon>
        <taxon>Malvaceae</taxon>
        <taxon>Grewioideae</taxon>
        <taxon>Apeibeae</taxon>
        <taxon>Corchorus</taxon>
    </lineage>
</organism>
<dbReference type="GO" id="GO:0008270">
    <property type="term" value="F:zinc ion binding"/>
    <property type="evidence" value="ECO:0007669"/>
    <property type="project" value="InterPro"/>
</dbReference>
<protein>
    <recommendedName>
        <fullName evidence="1">F-box associated beta-propeller type 1 domain-containing protein</fullName>
    </recommendedName>
</protein>
<dbReference type="OrthoDB" id="938224at2759"/>
<keyword evidence="3" id="KW-1185">Reference proteome</keyword>
<evidence type="ECO:0000259" key="1">
    <source>
        <dbReference type="Pfam" id="PF07734"/>
    </source>
</evidence>
<dbReference type="STRING" id="93759.A0A1R3J1A3"/>
<gene>
    <name evidence="2" type="ORF">COLO4_20204</name>
</gene>
<proteinExistence type="predicted"/>
<dbReference type="EMBL" id="AWUE01017047">
    <property type="protein sequence ID" value="OMO88566.1"/>
    <property type="molecule type" value="Genomic_DNA"/>
</dbReference>
<reference evidence="3" key="1">
    <citation type="submission" date="2013-09" db="EMBL/GenBank/DDBJ databases">
        <title>Corchorus olitorius genome sequencing.</title>
        <authorList>
            <person name="Alam M."/>
            <person name="Haque M.S."/>
            <person name="Islam M.S."/>
            <person name="Emdad E.M."/>
            <person name="Islam M.M."/>
            <person name="Ahmed B."/>
            <person name="Halim A."/>
            <person name="Hossen Q.M.M."/>
            <person name="Hossain M.Z."/>
            <person name="Ahmed R."/>
            <person name="Khan M.M."/>
            <person name="Islam R."/>
            <person name="Rashid M.M."/>
            <person name="Khan S.A."/>
            <person name="Rahman M.S."/>
            <person name="Alam M."/>
            <person name="Yahiya A.S."/>
            <person name="Khan M.S."/>
            <person name="Azam M.S."/>
            <person name="Haque T."/>
            <person name="Lashkar M.Z.H."/>
            <person name="Akhand A.I."/>
            <person name="Morshed G."/>
            <person name="Roy S."/>
            <person name="Uddin K.S."/>
            <person name="Rabeya T."/>
            <person name="Hossain A.S."/>
            <person name="Chowdhury A."/>
            <person name="Snigdha A.R."/>
            <person name="Mortoza M.S."/>
            <person name="Matin S.A."/>
            <person name="Hoque S.M.E."/>
            <person name="Islam M.K."/>
            <person name="Roy D.K."/>
            <person name="Haider R."/>
            <person name="Moosa M.M."/>
            <person name="Elias S.M."/>
            <person name="Hasan A.M."/>
            <person name="Jahan S."/>
            <person name="Shafiuddin M."/>
            <person name="Mahmood N."/>
            <person name="Shommy N.S."/>
        </authorList>
    </citation>
    <scope>NUCLEOTIDE SEQUENCE [LARGE SCALE GENOMIC DNA]</scope>
    <source>
        <strain evidence="3">cv. O-4</strain>
    </source>
</reference>